<dbReference type="InterPro" id="IPR001245">
    <property type="entry name" value="Ser-Thr/Tyr_kinase_cat_dom"/>
</dbReference>
<evidence type="ECO:0000259" key="9">
    <source>
        <dbReference type="PROSITE" id="PS50011"/>
    </source>
</evidence>
<dbReference type="Gramene" id="AET3Gv20353800.1">
    <property type="protein sequence ID" value="AET3Gv20353800.1"/>
    <property type="gene ID" value="AET3Gv20353800"/>
</dbReference>
<dbReference type="PROSITE" id="PS50011">
    <property type="entry name" value="PROTEIN_KINASE_DOM"/>
    <property type="match status" value="1"/>
</dbReference>
<comment type="catalytic activity">
    <reaction evidence="8">
        <text>L-seryl-[protein] + ATP = O-phospho-L-seryl-[protein] + ADP + H(+)</text>
        <dbReference type="Rhea" id="RHEA:17989"/>
        <dbReference type="Rhea" id="RHEA-COMP:9863"/>
        <dbReference type="Rhea" id="RHEA-COMP:11604"/>
        <dbReference type="ChEBI" id="CHEBI:15378"/>
        <dbReference type="ChEBI" id="CHEBI:29999"/>
        <dbReference type="ChEBI" id="CHEBI:30616"/>
        <dbReference type="ChEBI" id="CHEBI:83421"/>
        <dbReference type="ChEBI" id="CHEBI:456216"/>
        <dbReference type="EC" id="2.7.11.1"/>
    </reaction>
</comment>
<comment type="catalytic activity">
    <reaction evidence="7">
        <text>L-threonyl-[protein] + ATP = O-phospho-L-threonyl-[protein] + ADP + H(+)</text>
        <dbReference type="Rhea" id="RHEA:46608"/>
        <dbReference type="Rhea" id="RHEA-COMP:11060"/>
        <dbReference type="Rhea" id="RHEA-COMP:11605"/>
        <dbReference type="ChEBI" id="CHEBI:15378"/>
        <dbReference type="ChEBI" id="CHEBI:30013"/>
        <dbReference type="ChEBI" id="CHEBI:30616"/>
        <dbReference type="ChEBI" id="CHEBI:61977"/>
        <dbReference type="ChEBI" id="CHEBI:456216"/>
        <dbReference type="EC" id="2.7.11.1"/>
    </reaction>
</comment>
<dbReference type="EC" id="2.7.11.1" evidence="1"/>
<evidence type="ECO:0000256" key="7">
    <source>
        <dbReference type="ARBA" id="ARBA00047899"/>
    </source>
</evidence>
<keyword evidence="2" id="KW-0723">Serine/threonine-protein kinase</keyword>
<evidence type="ECO:0000313" key="10">
    <source>
        <dbReference type="EnsemblPlants" id="AET3Gv20353800.1"/>
    </source>
</evidence>
<dbReference type="PANTHER" id="PTHR48005:SF85">
    <property type="entry name" value="PROTEIN KINASE DOMAIN-CONTAINING PROTEIN"/>
    <property type="match status" value="1"/>
</dbReference>
<dbReference type="GO" id="GO:0004674">
    <property type="term" value="F:protein serine/threonine kinase activity"/>
    <property type="evidence" value="ECO:0007669"/>
    <property type="project" value="UniProtKB-KW"/>
</dbReference>
<keyword evidence="5" id="KW-0418">Kinase</keyword>
<evidence type="ECO:0000256" key="8">
    <source>
        <dbReference type="ARBA" id="ARBA00048679"/>
    </source>
</evidence>
<dbReference type="Gene3D" id="3.30.200.20">
    <property type="entry name" value="Phosphorylase Kinase, domain 1"/>
    <property type="match status" value="1"/>
</dbReference>
<keyword evidence="6" id="KW-0067">ATP-binding</keyword>
<evidence type="ECO:0000256" key="3">
    <source>
        <dbReference type="ARBA" id="ARBA00022679"/>
    </source>
</evidence>
<dbReference type="AlphaFoldDB" id="A0A453EID8"/>
<dbReference type="Proteomes" id="UP000015105">
    <property type="component" value="Chromosome 3D"/>
</dbReference>
<reference evidence="10" key="3">
    <citation type="journal article" date="2017" name="Nature">
        <title>Genome sequence of the progenitor of the wheat D genome Aegilops tauschii.</title>
        <authorList>
            <person name="Luo M.C."/>
            <person name="Gu Y.Q."/>
            <person name="Puiu D."/>
            <person name="Wang H."/>
            <person name="Twardziok S.O."/>
            <person name="Deal K.R."/>
            <person name="Huo N."/>
            <person name="Zhu T."/>
            <person name="Wang L."/>
            <person name="Wang Y."/>
            <person name="McGuire P.E."/>
            <person name="Liu S."/>
            <person name="Long H."/>
            <person name="Ramasamy R.K."/>
            <person name="Rodriguez J.C."/>
            <person name="Van S.L."/>
            <person name="Yuan L."/>
            <person name="Wang Z."/>
            <person name="Xia Z."/>
            <person name="Xiao L."/>
            <person name="Anderson O.D."/>
            <person name="Ouyang S."/>
            <person name="Liang Y."/>
            <person name="Zimin A.V."/>
            <person name="Pertea G."/>
            <person name="Qi P."/>
            <person name="Bennetzen J.L."/>
            <person name="Dai X."/>
            <person name="Dawson M.W."/>
            <person name="Muller H.G."/>
            <person name="Kugler K."/>
            <person name="Rivarola-Duarte L."/>
            <person name="Spannagl M."/>
            <person name="Mayer K.F.X."/>
            <person name="Lu F.H."/>
            <person name="Bevan M.W."/>
            <person name="Leroy P."/>
            <person name="Li P."/>
            <person name="You F.M."/>
            <person name="Sun Q."/>
            <person name="Liu Z."/>
            <person name="Lyons E."/>
            <person name="Wicker T."/>
            <person name="Salzberg S.L."/>
            <person name="Devos K.M."/>
            <person name="Dvorak J."/>
        </authorList>
    </citation>
    <scope>NUCLEOTIDE SEQUENCE [LARGE SCALE GENOMIC DNA]</scope>
    <source>
        <strain evidence="10">cv. AL8/78</strain>
    </source>
</reference>
<organism evidence="10 11">
    <name type="scientific">Aegilops tauschii subsp. strangulata</name>
    <name type="common">Goatgrass</name>
    <dbReference type="NCBI Taxonomy" id="200361"/>
    <lineage>
        <taxon>Eukaryota</taxon>
        <taxon>Viridiplantae</taxon>
        <taxon>Streptophyta</taxon>
        <taxon>Embryophyta</taxon>
        <taxon>Tracheophyta</taxon>
        <taxon>Spermatophyta</taxon>
        <taxon>Magnoliopsida</taxon>
        <taxon>Liliopsida</taxon>
        <taxon>Poales</taxon>
        <taxon>Poaceae</taxon>
        <taxon>BOP clade</taxon>
        <taxon>Pooideae</taxon>
        <taxon>Triticodae</taxon>
        <taxon>Triticeae</taxon>
        <taxon>Triticinae</taxon>
        <taxon>Aegilops</taxon>
    </lineage>
</organism>
<reference evidence="10" key="5">
    <citation type="journal article" date="2021" name="G3 (Bethesda)">
        <title>Aegilops tauschii genome assembly Aet v5.0 features greater sequence contiguity and improved annotation.</title>
        <authorList>
            <person name="Wang L."/>
            <person name="Zhu T."/>
            <person name="Rodriguez J.C."/>
            <person name="Deal K.R."/>
            <person name="Dubcovsky J."/>
            <person name="McGuire P.E."/>
            <person name="Lux T."/>
            <person name="Spannagl M."/>
            <person name="Mayer K.F.X."/>
            <person name="Baldrich P."/>
            <person name="Meyers B.C."/>
            <person name="Huo N."/>
            <person name="Gu Y.Q."/>
            <person name="Zhou H."/>
            <person name="Devos K.M."/>
            <person name="Bennetzen J.L."/>
            <person name="Unver T."/>
            <person name="Budak H."/>
            <person name="Gulick P.J."/>
            <person name="Galiba G."/>
            <person name="Kalapos B."/>
            <person name="Nelson D.R."/>
            <person name="Li P."/>
            <person name="You F.M."/>
            <person name="Luo M.C."/>
            <person name="Dvorak J."/>
        </authorList>
    </citation>
    <scope>NUCLEOTIDE SEQUENCE [LARGE SCALE GENOMIC DNA]</scope>
    <source>
        <strain evidence="10">cv. AL8/78</strain>
    </source>
</reference>
<reference evidence="10" key="4">
    <citation type="submission" date="2019-03" db="UniProtKB">
        <authorList>
            <consortium name="EnsemblPlants"/>
        </authorList>
    </citation>
    <scope>IDENTIFICATION</scope>
</reference>
<name>A0A453EID8_AEGTS</name>
<evidence type="ECO:0000256" key="5">
    <source>
        <dbReference type="ARBA" id="ARBA00022777"/>
    </source>
</evidence>
<feature type="domain" description="Protein kinase" evidence="9">
    <location>
        <begin position="1"/>
        <end position="61"/>
    </location>
</feature>
<evidence type="ECO:0000256" key="1">
    <source>
        <dbReference type="ARBA" id="ARBA00012513"/>
    </source>
</evidence>
<accession>A0A453EID8</accession>
<dbReference type="PANTHER" id="PTHR48005">
    <property type="entry name" value="LEUCINE RICH REPEAT KINASE 2"/>
    <property type="match status" value="1"/>
</dbReference>
<evidence type="ECO:0000313" key="11">
    <source>
        <dbReference type="Proteomes" id="UP000015105"/>
    </source>
</evidence>
<evidence type="ECO:0000256" key="6">
    <source>
        <dbReference type="ARBA" id="ARBA00022840"/>
    </source>
</evidence>
<dbReference type="InterPro" id="IPR000719">
    <property type="entry name" value="Prot_kinase_dom"/>
</dbReference>
<dbReference type="InterPro" id="IPR051420">
    <property type="entry name" value="Ser_Thr_Kinases_DiverseReg"/>
</dbReference>
<dbReference type="InterPro" id="IPR011009">
    <property type="entry name" value="Kinase-like_dom_sf"/>
</dbReference>
<protein>
    <recommendedName>
        <fullName evidence="1">non-specific serine/threonine protein kinase</fullName>
        <ecNumber evidence="1">2.7.11.1</ecNumber>
    </recommendedName>
</protein>
<sequence>MVVAVKKIESPGETRMEAELDKQFESEATVLGGIRHRNIVKLLGYISGVDTKLLLYEYIER</sequence>
<dbReference type="GO" id="GO:0005524">
    <property type="term" value="F:ATP binding"/>
    <property type="evidence" value="ECO:0007669"/>
    <property type="project" value="UniProtKB-KW"/>
</dbReference>
<evidence type="ECO:0000256" key="4">
    <source>
        <dbReference type="ARBA" id="ARBA00022741"/>
    </source>
</evidence>
<keyword evidence="11" id="KW-1185">Reference proteome</keyword>
<reference evidence="11" key="1">
    <citation type="journal article" date="2014" name="Science">
        <title>Ancient hybridizations among the ancestral genomes of bread wheat.</title>
        <authorList>
            <consortium name="International Wheat Genome Sequencing Consortium,"/>
            <person name="Marcussen T."/>
            <person name="Sandve S.R."/>
            <person name="Heier L."/>
            <person name="Spannagl M."/>
            <person name="Pfeifer M."/>
            <person name="Jakobsen K.S."/>
            <person name="Wulff B.B."/>
            <person name="Steuernagel B."/>
            <person name="Mayer K.F."/>
            <person name="Olsen O.A."/>
        </authorList>
    </citation>
    <scope>NUCLEOTIDE SEQUENCE [LARGE SCALE GENOMIC DNA]</scope>
    <source>
        <strain evidence="11">cv. AL8/78</strain>
    </source>
</reference>
<proteinExistence type="predicted"/>
<reference evidence="11" key="2">
    <citation type="journal article" date="2017" name="Nat. Plants">
        <title>The Aegilops tauschii genome reveals multiple impacts of transposons.</title>
        <authorList>
            <person name="Zhao G."/>
            <person name="Zou C."/>
            <person name="Li K."/>
            <person name="Wang K."/>
            <person name="Li T."/>
            <person name="Gao L."/>
            <person name="Zhang X."/>
            <person name="Wang H."/>
            <person name="Yang Z."/>
            <person name="Liu X."/>
            <person name="Jiang W."/>
            <person name="Mao L."/>
            <person name="Kong X."/>
            <person name="Jiao Y."/>
            <person name="Jia J."/>
        </authorList>
    </citation>
    <scope>NUCLEOTIDE SEQUENCE [LARGE SCALE GENOMIC DNA]</scope>
    <source>
        <strain evidence="11">cv. AL8/78</strain>
    </source>
</reference>
<dbReference type="Pfam" id="PF07714">
    <property type="entry name" value="PK_Tyr_Ser-Thr"/>
    <property type="match status" value="1"/>
</dbReference>
<keyword evidence="3" id="KW-0808">Transferase</keyword>
<dbReference type="EnsemblPlants" id="AET3Gv20353800.1">
    <property type="protein sequence ID" value="AET3Gv20353800.1"/>
    <property type="gene ID" value="AET3Gv20353800"/>
</dbReference>
<evidence type="ECO:0000256" key="2">
    <source>
        <dbReference type="ARBA" id="ARBA00022527"/>
    </source>
</evidence>
<keyword evidence="4" id="KW-0547">Nucleotide-binding</keyword>
<dbReference type="SUPFAM" id="SSF56112">
    <property type="entry name" value="Protein kinase-like (PK-like)"/>
    <property type="match status" value="1"/>
</dbReference>